<evidence type="ECO:0000313" key="2">
    <source>
        <dbReference type="EMBL" id="PWK22734.1"/>
    </source>
</evidence>
<comment type="caution">
    <text evidence="2">The sequence shown here is derived from an EMBL/GenBank/DDBJ whole genome shotgun (WGS) entry which is preliminary data.</text>
</comment>
<dbReference type="EMBL" id="QGGQ01000006">
    <property type="protein sequence ID" value="PWK22734.1"/>
    <property type="molecule type" value="Genomic_DNA"/>
</dbReference>
<organism evidence="2 3">
    <name type="scientific">Maribacter polysiphoniae</name>
    <dbReference type="NCBI Taxonomy" id="429344"/>
    <lineage>
        <taxon>Bacteria</taxon>
        <taxon>Pseudomonadati</taxon>
        <taxon>Bacteroidota</taxon>
        <taxon>Flavobacteriia</taxon>
        <taxon>Flavobacteriales</taxon>
        <taxon>Flavobacteriaceae</taxon>
        <taxon>Maribacter</taxon>
    </lineage>
</organism>
<dbReference type="EMBL" id="JACWLN010000005">
    <property type="protein sequence ID" value="MBD1261401.1"/>
    <property type="molecule type" value="Genomic_DNA"/>
</dbReference>
<evidence type="ECO:0000313" key="3">
    <source>
        <dbReference type="Proteomes" id="UP000245667"/>
    </source>
</evidence>
<dbReference type="Proteomes" id="UP000245667">
    <property type="component" value="Unassembled WGS sequence"/>
</dbReference>
<reference evidence="2 3" key="1">
    <citation type="submission" date="2018-05" db="EMBL/GenBank/DDBJ databases">
        <title>Genomic Encyclopedia of Archaeal and Bacterial Type Strains, Phase II (KMG-II): from individual species to whole genera.</title>
        <authorList>
            <person name="Goeker M."/>
        </authorList>
    </citation>
    <scope>NUCLEOTIDE SEQUENCE [LARGE SCALE GENOMIC DNA]</scope>
    <source>
        <strain evidence="2 3">DSM 23514</strain>
    </source>
</reference>
<dbReference type="Pfam" id="PF22668">
    <property type="entry name" value="DUF7009"/>
    <property type="match status" value="1"/>
</dbReference>
<proteinExistence type="predicted"/>
<dbReference type="InterPro" id="IPR053825">
    <property type="entry name" value="DUF7009"/>
</dbReference>
<dbReference type="AlphaFoldDB" id="A0A316DXF7"/>
<evidence type="ECO:0000313" key="1">
    <source>
        <dbReference type="EMBL" id="MBD1261401.1"/>
    </source>
</evidence>
<accession>A0A316DXF7</accession>
<sequence>MKIRIKENSVRFRLTPTEVEKFCKEGAIEEATQFKSTTFKYAVKQKQIGNLQVDFNDNAITLYVPESFAKDWNTNNVVGLDHHEQLVDGGTFFLLLEKDFACLDNTHEDQTDKYPNPKAGKC</sequence>
<dbReference type="Proteomes" id="UP000651837">
    <property type="component" value="Unassembled WGS sequence"/>
</dbReference>
<name>A0A316DXF7_9FLAO</name>
<dbReference type="OrthoDB" id="7060517at2"/>
<evidence type="ECO:0000313" key="4">
    <source>
        <dbReference type="Proteomes" id="UP000651837"/>
    </source>
</evidence>
<protein>
    <submittedName>
        <fullName evidence="2">Uncharacterized protein</fullName>
    </submittedName>
</protein>
<reference evidence="1 4" key="2">
    <citation type="submission" date="2020-07" db="EMBL/GenBank/DDBJ databases">
        <title>The draft genome sequence of Maribacter polysiphoniae KCTC 22021.</title>
        <authorList>
            <person name="Mu L."/>
        </authorList>
    </citation>
    <scope>NUCLEOTIDE SEQUENCE [LARGE SCALE GENOMIC DNA]</scope>
    <source>
        <strain evidence="1 4">KCTC 22021</strain>
    </source>
</reference>
<keyword evidence="4" id="KW-1185">Reference proteome</keyword>
<dbReference type="RefSeq" id="WP_109651403.1">
    <property type="nucleotide sequence ID" value="NZ_CAJQNU010000070.1"/>
</dbReference>
<gene>
    <name evidence="1" type="ORF">HZY62_12425</name>
    <name evidence="2" type="ORF">LX92_02671</name>
</gene>